<proteinExistence type="predicted"/>
<comment type="caution">
    <text evidence="4">The sequence shown here is derived from an EMBL/GenBank/DDBJ whole genome shotgun (WGS) entry which is preliminary data.</text>
</comment>
<dbReference type="EMBL" id="JAUKUD010000007">
    <property type="protein sequence ID" value="KAK0738334.1"/>
    <property type="molecule type" value="Genomic_DNA"/>
</dbReference>
<name>A0AA40EEC3_9PEZI</name>
<organism evidence="4 5">
    <name type="scientific">Schizothecium vesticola</name>
    <dbReference type="NCBI Taxonomy" id="314040"/>
    <lineage>
        <taxon>Eukaryota</taxon>
        <taxon>Fungi</taxon>
        <taxon>Dikarya</taxon>
        <taxon>Ascomycota</taxon>
        <taxon>Pezizomycotina</taxon>
        <taxon>Sordariomycetes</taxon>
        <taxon>Sordariomycetidae</taxon>
        <taxon>Sordariales</taxon>
        <taxon>Schizotheciaceae</taxon>
        <taxon>Schizothecium</taxon>
    </lineage>
</organism>
<dbReference type="Gene3D" id="4.10.280.10">
    <property type="entry name" value="Helix-loop-helix DNA-binding domain"/>
    <property type="match status" value="1"/>
</dbReference>
<dbReference type="PANTHER" id="PTHR47336:SF2">
    <property type="entry name" value="TRANSCRIPTION FACTOR HMS1-RELATED"/>
    <property type="match status" value="1"/>
</dbReference>
<feature type="compositionally biased region" description="Basic and acidic residues" evidence="2">
    <location>
        <begin position="80"/>
        <end position="95"/>
    </location>
</feature>
<keyword evidence="5" id="KW-1185">Reference proteome</keyword>
<dbReference type="InterPro" id="IPR052099">
    <property type="entry name" value="Regulatory_TF_Diverse"/>
</dbReference>
<feature type="compositionally biased region" description="Basic and acidic residues" evidence="2">
    <location>
        <begin position="20"/>
        <end position="30"/>
    </location>
</feature>
<dbReference type="Proteomes" id="UP001172155">
    <property type="component" value="Unassembled WGS sequence"/>
</dbReference>
<evidence type="ECO:0000313" key="5">
    <source>
        <dbReference type="Proteomes" id="UP001172155"/>
    </source>
</evidence>
<gene>
    <name evidence="4" type="ORF">B0T18DRAFT_244108</name>
</gene>
<dbReference type="AlphaFoldDB" id="A0AA40EEC3"/>
<feature type="compositionally biased region" description="Polar residues" evidence="2">
    <location>
        <begin position="1"/>
        <end position="11"/>
    </location>
</feature>
<protein>
    <recommendedName>
        <fullName evidence="3">BHLH domain-containing protein</fullName>
    </recommendedName>
</protein>
<accession>A0AA40EEC3</accession>
<reference evidence="4" key="1">
    <citation type="submission" date="2023-06" db="EMBL/GenBank/DDBJ databases">
        <title>Genome-scale phylogeny and comparative genomics of the fungal order Sordariales.</title>
        <authorList>
            <consortium name="Lawrence Berkeley National Laboratory"/>
            <person name="Hensen N."/>
            <person name="Bonometti L."/>
            <person name="Westerberg I."/>
            <person name="Brannstrom I.O."/>
            <person name="Guillou S."/>
            <person name="Cros-Aarteil S."/>
            <person name="Calhoun S."/>
            <person name="Haridas S."/>
            <person name="Kuo A."/>
            <person name="Mondo S."/>
            <person name="Pangilinan J."/>
            <person name="Riley R."/>
            <person name="LaButti K."/>
            <person name="Andreopoulos B."/>
            <person name="Lipzen A."/>
            <person name="Chen C."/>
            <person name="Yanf M."/>
            <person name="Daum C."/>
            <person name="Ng V."/>
            <person name="Clum A."/>
            <person name="Steindorff A."/>
            <person name="Ohm R."/>
            <person name="Martin F."/>
            <person name="Silar P."/>
            <person name="Natvig D."/>
            <person name="Lalanne C."/>
            <person name="Gautier V."/>
            <person name="Ament-velasquez S.L."/>
            <person name="Kruys A."/>
            <person name="Hutchinson M.I."/>
            <person name="Powell A.J."/>
            <person name="Barry K."/>
            <person name="Miller A.N."/>
            <person name="Grigoriev I.V."/>
            <person name="Debuchy R."/>
            <person name="Gladieux P."/>
            <person name="Thoren M.H."/>
            <person name="Johannesson H."/>
        </authorList>
    </citation>
    <scope>NUCLEOTIDE SEQUENCE</scope>
    <source>
        <strain evidence="4">SMH3187-1</strain>
    </source>
</reference>
<dbReference type="InterPro" id="IPR036638">
    <property type="entry name" value="HLH_DNA-bd_sf"/>
</dbReference>
<dbReference type="GO" id="GO:0046983">
    <property type="term" value="F:protein dimerization activity"/>
    <property type="evidence" value="ECO:0007669"/>
    <property type="project" value="InterPro"/>
</dbReference>
<feature type="region of interest" description="Disordered" evidence="2">
    <location>
        <begin position="1"/>
        <end position="141"/>
    </location>
</feature>
<feature type="compositionally biased region" description="Polar residues" evidence="2">
    <location>
        <begin position="53"/>
        <end position="79"/>
    </location>
</feature>
<dbReference type="InterPro" id="IPR011598">
    <property type="entry name" value="bHLH_dom"/>
</dbReference>
<keyword evidence="1" id="KW-0175">Coiled coil</keyword>
<dbReference type="SMART" id="SM00353">
    <property type="entry name" value="HLH"/>
    <property type="match status" value="1"/>
</dbReference>
<sequence length="193" mass="21061">MSISMAASLSPNKHAPPTLEADRARPDRATLPRRPGANRPLQPAAPHPASFAGASQNAKPKLRSASSSSKNFGHRSIQTPKERKERDSHNMVEKKYRNRLNAQYEGLMNSLPPEMQSPTHATAAGGMGASSDLADKPLSKGEVLDKSTAYIHELERNHARLSEENEEISRNLERLCSTFSGGQNVGDIRRSEG</sequence>
<dbReference type="PROSITE" id="PS50888">
    <property type="entry name" value="BHLH"/>
    <property type="match status" value="1"/>
</dbReference>
<evidence type="ECO:0000313" key="4">
    <source>
        <dbReference type="EMBL" id="KAK0738334.1"/>
    </source>
</evidence>
<evidence type="ECO:0000259" key="3">
    <source>
        <dbReference type="PROSITE" id="PS50888"/>
    </source>
</evidence>
<evidence type="ECO:0000256" key="2">
    <source>
        <dbReference type="SAM" id="MobiDB-lite"/>
    </source>
</evidence>
<dbReference type="PANTHER" id="PTHR47336">
    <property type="entry name" value="TRANSCRIPTION FACTOR HMS1-RELATED"/>
    <property type="match status" value="1"/>
</dbReference>
<feature type="coiled-coil region" evidence="1">
    <location>
        <begin position="144"/>
        <end position="178"/>
    </location>
</feature>
<feature type="domain" description="BHLH" evidence="3">
    <location>
        <begin position="84"/>
        <end position="154"/>
    </location>
</feature>
<dbReference type="SUPFAM" id="SSF47459">
    <property type="entry name" value="HLH, helix-loop-helix DNA-binding domain"/>
    <property type="match status" value="1"/>
</dbReference>
<dbReference type="Pfam" id="PF00010">
    <property type="entry name" value="HLH"/>
    <property type="match status" value="1"/>
</dbReference>
<evidence type="ECO:0000256" key="1">
    <source>
        <dbReference type="SAM" id="Coils"/>
    </source>
</evidence>